<dbReference type="EMBL" id="JAGVWB010000027">
    <property type="protein sequence ID" value="MBS3058517.1"/>
    <property type="molecule type" value="Genomic_DNA"/>
</dbReference>
<accession>A0A7J4JW10</accession>
<evidence type="ECO:0000313" key="6">
    <source>
        <dbReference type="Proteomes" id="UP000590964"/>
    </source>
</evidence>
<proteinExistence type="predicted"/>
<keyword evidence="1" id="KW-0812">Transmembrane</keyword>
<feature type="transmembrane region" description="Helical" evidence="1">
    <location>
        <begin position="12"/>
        <end position="35"/>
    </location>
</feature>
<keyword evidence="1" id="KW-1133">Transmembrane helix</keyword>
<dbReference type="Proteomes" id="UP000680185">
    <property type="component" value="Unassembled WGS sequence"/>
</dbReference>
<name>A0A7J4JW10_9ARCH</name>
<comment type="caution">
    <text evidence="2">The sequence shown here is derived from an EMBL/GenBank/DDBJ whole genome shotgun (WGS) entry which is preliminary data.</text>
</comment>
<dbReference type="Proteomes" id="UP000527315">
    <property type="component" value="Unassembled WGS sequence"/>
</dbReference>
<keyword evidence="1" id="KW-0472">Membrane</keyword>
<evidence type="ECO:0000313" key="3">
    <source>
        <dbReference type="EMBL" id="HIH32947.1"/>
    </source>
</evidence>
<gene>
    <name evidence="2" type="ORF">HA222_03395</name>
    <name evidence="3" type="ORF">HA227_01715</name>
    <name evidence="4" type="ORF">J4478_03905</name>
</gene>
<dbReference type="AlphaFoldDB" id="A0A7J4JW10"/>
<dbReference type="EMBL" id="DUFW01000056">
    <property type="protein sequence ID" value="HIH21674.1"/>
    <property type="molecule type" value="Genomic_DNA"/>
</dbReference>
<evidence type="ECO:0000313" key="2">
    <source>
        <dbReference type="EMBL" id="HIH21674.1"/>
    </source>
</evidence>
<dbReference type="Proteomes" id="UP000590964">
    <property type="component" value="Unassembled WGS sequence"/>
</dbReference>
<sequence>MNSKGQSALEYLMTYGWALVVIVIVVAALFAFGVFNPPSNCSPFSGRILLKDYAITGTGITLSVANGGPGAMSTISAGGDLGAGTVGTDPLAVGAQTTVTYTGSPAAGTTYDMNVTYTTSSIVHTETSKCFVGSV</sequence>
<evidence type="ECO:0000313" key="5">
    <source>
        <dbReference type="Proteomes" id="UP000527315"/>
    </source>
</evidence>
<reference evidence="4" key="3">
    <citation type="submission" date="2021-05" db="EMBL/GenBank/DDBJ databases">
        <title>Protein family content uncovers lineage relationships and bacterial pathway maintenance mechanisms in DPANN archaea.</title>
        <authorList>
            <person name="Castelle C.J."/>
            <person name="Meheust R."/>
            <person name="Jaffe A.L."/>
            <person name="Seitz K."/>
            <person name="Gong X."/>
            <person name="Baker B.J."/>
            <person name="Banfield J.F."/>
        </authorList>
    </citation>
    <scope>NUCLEOTIDE SEQUENCE</scope>
    <source>
        <strain evidence="4">RIFCSPLOWO2_01_FULL_43_13</strain>
    </source>
</reference>
<evidence type="ECO:0000256" key="1">
    <source>
        <dbReference type="SAM" id="Phobius"/>
    </source>
</evidence>
<organism evidence="2 6">
    <name type="scientific">Candidatus Iainarchaeum sp</name>
    <dbReference type="NCBI Taxonomy" id="3101447"/>
    <lineage>
        <taxon>Archaea</taxon>
        <taxon>Candidatus Iainarchaeota</taxon>
        <taxon>Candidatus Iainarchaeia</taxon>
        <taxon>Candidatus Iainarchaeales</taxon>
        <taxon>Candidatus Iainarchaeaceae</taxon>
        <taxon>Candidatus Iainarchaeum</taxon>
    </lineage>
</organism>
<dbReference type="EMBL" id="DUFJ01000045">
    <property type="protein sequence ID" value="HIH32947.1"/>
    <property type="molecule type" value="Genomic_DNA"/>
</dbReference>
<evidence type="ECO:0000313" key="4">
    <source>
        <dbReference type="EMBL" id="MBS3058517.1"/>
    </source>
</evidence>
<reference evidence="5 6" key="1">
    <citation type="journal article" date="2020" name="bioRxiv">
        <title>A rank-normalized archaeal taxonomy based on genome phylogeny resolves widespread incomplete and uneven classifications.</title>
        <authorList>
            <person name="Rinke C."/>
            <person name="Chuvochina M."/>
            <person name="Mussig A.J."/>
            <person name="Chaumeil P.-A."/>
            <person name="Waite D.W."/>
            <person name="Whitman W.B."/>
            <person name="Parks D.H."/>
            <person name="Hugenholtz P."/>
        </authorList>
    </citation>
    <scope>NUCLEOTIDE SEQUENCE [LARGE SCALE GENOMIC DNA]</scope>
</reference>
<protein>
    <submittedName>
        <fullName evidence="2">Uncharacterized protein</fullName>
    </submittedName>
</protein>
<reference evidence="4" key="2">
    <citation type="submission" date="2021-03" db="EMBL/GenBank/DDBJ databases">
        <authorList>
            <person name="Jaffe A."/>
        </authorList>
    </citation>
    <scope>NUCLEOTIDE SEQUENCE</scope>
    <source>
        <strain evidence="4">RIFCSPLOWO2_01_FULL_43_13</strain>
    </source>
</reference>